<dbReference type="Ensembl" id="ENSAMET00000041975.1">
    <property type="protein sequence ID" value="ENSAMEP00000036800.1"/>
    <property type="gene ID" value="ENSAMEG00000023933.1"/>
</dbReference>
<dbReference type="SMART" id="SM00498">
    <property type="entry name" value="FH2"/>
    <property type="match status" value="1"/>
</dbReference>
<keyword evidence="5" id="KW-1185">Reference proteome</keyword>
<dbReference type="OrthoDB" id="26518at2759"/>
<feature type="coiled-coil region" evidence="1">
    <location>
        <begin position="358"/>
        <end position="413"/>
    </location>
</feature>
<dbReference type="PANTHER" id="PTHR46345">
    <property type="entry name" value="INVERTED FORMIN-2"/>
    <property type="match status" value="1"/>
</dbReference>
<reference evidence="4" key="3">
    <citation type="submission" date="2025-09" db="UniProtKB">
        <authorList>
            <consortium name="Ensembl"/>
        </authorList>
    </citation>
    <scope>IDENTIFICATION</scope>
</reference>
<feature type="compositionally biased region" description="Low complexity" evidence="2">
    <location>
        <begin position="1098"/>
        <end position="1110"/>
    </location>
</feature>
<dbReference type="InParanoid" id="A0A7N5K990"/>
<evidence type="ECO:0000313" key="5">
    <source>
        <dbReference type="Proteomes" id="UP000008912"/>
    </source>
</evidence>
<dbReference type="InterPro" id="IPR042201">
    <property type="entry name" value="FH2_Formin_sf"/>
</dbReference>
<feature type="compositionally biased region" description="Polar residues" evidence="2">
    <location>
        <begin position="864"/>
        <end position="873"/>
    </location>
</feature>
<feature type="compositionally biased region" description="Basic and acidic residues" evidence="2">
    <location>
        <begin position="1115"/>
        <end position="1128"/>
    </location>
</feature>
<dbReference type="RefSeq" id="XP_019664534.2">
    <property type="nucleotide sequence ID" value="XM_019808975.2"/>
</dbReference>
<feature type="compositionally biased region" description="Polar residues" evidence="2">
    <location>
        <begin position="799"/>
        <end position="811"/>
    </location>
</feature>
<feature type="compositionally biased region" description="Pro residues" evidence="2">
    <location>
        <begin position="17"/>
        <end position="33"/>
    </location>
</feature>
<feature type="region of interest" description="Disordered" evidence="2">
    <location>
        <begin position="1"/>
        <end position="77"/>
    </location>
</feature>
<dbReference type="RefSeq" id="XP_019664530.2">
    <property type="nucleotide sequence ID" value="XM_019808971.2"/>
</dbReference>
<dbReference type="KEGG" id="aml:100467897"/>
<reference evidence="4" key="2">
    <citation type="submission" date="2025-08" db="UniProtKB">
        <authorList>
            <consortium name="Ensembl"/>
        </authorList>
    </citation>
    <scope>IDENTIFICATION</scope>
</reference>
<evidence type="ECO:0000256" key="2">
    <source>
        <dbReference type="SAM" id="MobiDB-lite"/>
    </source>
</evidence>
<proteinExistence type="predicted"/>
<dbReference type="GO" id="GO:0090161">
    <property type="term" value="P:Golgi ribbon formation"/>
    <property type="evidence" value="ECO:0007669"/>
    <property type="project" value="Ensembl"/>
</dbReference>
<dbReference type="GeneID" id="100467897"/>
<feature type="region of interest" description="Disordered" evidence="2">
    <location>
        <begin position="691"/>
        <end position="1141"/>
    </location>
</feature>
<dbReference type="GO" id="GO:0060271">
    <property type="term" value="P:cilium assembly"/>
    <property type="evidence" value="ECO:0007669"/>
    <property type="project" value="Ensembl"/>
</dbReference>
<dbReference type="GO" id="GO:0003779">
    <property type="term" value="F:actin binding"/>
    <property type="evidence" value="ECO:0007669"/>
    <property type="project" value="Ensembl"/>
</dbReference>
<reference evidence="4 5" key="1">
    <citation type="journal article" date="2010" name="Nature">
        <title>The sequence and de novo assembly of the giant panda genome.</title>
        <authorList>
            <person name="Li R."/>
            <person name="Fan W."/>
            <person name="Tian G."/>
            <person name="Zhu H."/>
            <person name="He L."/>
            <person name="Cai J."/>
            <person name="Huang Q."/>
            <person name="Cai Q."/>
            <person name="Li B."/>
            <person name="Bai Y."/>
            <person name="Zhang Z."/>
            <person name="Zhang Y."/>
            <person name="Wang W."/>
            <person name="Li J."/>
            <person name="Wei F."/>
            <person name="Li H."/>
            <person name="Jian M."/>
            <person name="Li J."/>
            <person name="Zhang Z."/>
            <person name="Nielsen R."/>
            <person name="Li D."/>
            <person name="Gu W."/>
            <person name="Yang Z."/>
            <person name="Xuan Z."/>
            <person name="Ryder O.A."/>
            <person name="Leung F.C."/>
            <person name="Zhou Y."/>
            <person name="Cao J."/>
            <person name="Sun X."/>
            <person name="Fu Y."/>
            <person name="Fang X."/>
            <person name="Guo X."/>
            <person name="Wang B."/>
            <person name="Hou R."/>
            <person name="Shen F."/>
            <person name="Mu B."/>
            <person name="Ni P."/>
            <person name="Lin R."/>
            <person name="Qian W."/>
            <person name="Wang G."/>
            <person name="Yu C."/>
            <person name="Nie W."/>
            <person name="Wang J."/>
            <person name="Wu Z."/>
            <person name="Liang H."/>
            <person name="Min J."/>
            <person name="Wu Q."/>
            <person name="Cheng S."/>
            <person name="Ruan J."/>
            <person name="Wang M."/>
            <person name="Shi Z."/>
            <person name="Wen M."/>
            <person name="Liu B."/>
            <person name="Ren X."/>
            <person name="Zheng H."/>
            <person name="Dong D."/>
            <person name="Cook K."/>
            <person name="Shan G."/>
            <person name="Zhang H."/>
            <person name="Kosiol C."/>
            <person name="Xie X."/>
            <person name="Lu Z."/>
            <person name="Zheng H."/>
            <person name="Li Y."/>
            <person name="Steiner C.C."/>
            <person name="Lam T.T."/>
            <person name="Lin S."/>
            <person name="Zhang Q."/>
            <person name="Li G."/>
            <person name="Tian J."/>
            <person name="Gong T."/>
            <person name="Liu H."/>
            <person name="Zhang D."/>
            <person name="Fang L."/>
            <person name="Ye C."/>
            <person name="Zhang J."/>
            <person name="Hu W."/>
            <person name="Xu A."/>
            <person name="Ren Y."/>
            <person name="Zhang G."/>
            <person name="Bruford M.W."/>
            <person name="Li Q."/>
            <person name="Ma L."/>
            <person name="Guo Y."/>
            <person name="An N."/>
            <person name="Hu Y."/>
            <person name="Zheng Y."/>
            <person name="Shi Y."/>
            <person name="Li Z."/>
            <person name="Liu Q."/>
            <person name="Chen Y."/>
            <person name="Zhao J."/>
            <person name="Qu N."/>
            <person name="Zhao S."/>
            <person name="Tian F."/>
            <person name="Wang X."/>
            <person name="Wang H."/>
            <person name="Xu L."/>
            <person name="Liu X."/>
            <person name="Vinar T."/>
            <person name="Wang Y."/>
            <person name="Lam T.W."/>
            <person name="Yiu S.M."/>
            <person name="Liu S."/>
            <person name="Zhang H."/>
            <person name="Li D."/>
            <person name="Huang Y."/>
            <person name="Wang X."/>
            <person name="Yang G."/>
            <person name="Jiang Z."/>
            <person name="Wang J."/>
            <person name="Qin N."/>
            <person name="Li L."/>
            <person name="Li J."/>
            <person name="Bolund L."/>
            <person name="Kristiansen K."/>
            <person name="Wong G.K."/>
            <person name="Olson M."/>
            <person name="Zhang X."/>
            <person name="Li S."/>
            <person name="Yang H."/>
            <person name="Wang J."/>
            <person name="Wang J."/>
        </authorList>
    </citation>
    <scope>NUCLEOTIDE SEQUENCE [LARGE SCALE GENOMIC DNA]</scope>
</reference>
<dbReference type="Gene3D" id="1.20.58.2220">
    <property type="entry name" value="Formin, FH2 domain"/>
    <property type="match status" value="1"/>
</dbReference>
<dbReference type="GO" id="GO:0005929">
    <property type="term" value="C:cilium"/>
    <property type="evidence" value="ECO:0007669"/>
    <property type="project" value="Ensembl"/>
</dbReference>
<feature type="region of interest" description="Disordered" evidence="2">
    <location>
        <begin position="540"/>
        <end position="663"/>
    </location>
</feature>
<feature type="compositionally biased region" description="Basic and acidic residues" evidence="2">
    <location>
        <begin position="830"/>
        <end position="844"/>
    </location>
</feature>
<dbReference type="SUPFAM" id="SSF101447">
    <property type="entry name" value="Formin homology 2 domain (FH2 domain)"/>
    <property type="match status" value="1"/>
</dbReference>
<dbReference type="CTD" id="85462"/>
<accession>A0A7N5K990</accession>
<dbReference type="GO" id="GO:0005881">
    <property type="term" value="C:cytoplasmic microtubule"/>
    <property type="evidence" value="ECO:0007669"/>
    <property type="project" value="Ensembl"/>
</dbReference>
<organism evidence="4 5">
    <name type="scientific">Ailuropoda melanoleuca</name>
    <name type="common">Giant panda</name>
    <dbReference type="NCBI Taxonomy" id="9646"/>
    <lineage>
        <taxon>Eukaryota</taxon>
        <taxon>Metazoa</taxon>
        <taxon>Chordata</taxon>
        <taxon>Craniata</taxon>
        <taxon>Vertebrata</taxon>
        <taxon>Euteleostomi</taxon>
        <taxon>Mammalia</taxon>
        <taxon>Eutheria</taxon>
        <taxon>Laurasiatheria</taxon>
        <taxon>Carnivora</taxon>
        <taxon>Caniformia</taxon>
        <taxon>Ursidae</taxon>
        <taxon>Ailuropoda</taxon>
    </lineage>
</organism>
<dbReference type="GO" id="GO:0043149">
    <property type="term" value="P:stress fiber assembly"/>
    <property type="evidence" value="ECO:0007669"/>
    <property type="project" value="Ensembl"/>
</dbReference>
<name>A0A7N5K990_AILME</name>
<dbReference type="InterPro" id="IPR015425">
    <property type="entry name" value="FH2_Formin"/>
</dbReference>
<dbReference type="AlphaFoldDB" id="A0A7N5K990"/>
<dbReference type="GO" id="GO:0008017">
    <property type="term" value="F:microtubule binding"/>
    <property type="evidence" value="ECO:0007669"/>
    <property type="project" value="Ensembl"/>
</dbReference>
<feature type="compositionally biased region" description="Pro residues" evidence="2">
    <location>
        <begin position="43"/>
        <end position="67"/>
    </location>
</feature>
<feature type="compositionally biased region" description="Low complexity" evidence="2">
    <location>
        <begin position="1040"/>
        <end position="1050"/>
    </location>
</feature>
<evidence type="ECO:0000256" key="1">
    <source>
        <dbReference type="SAM" id="Coils"/>
    </source>
</evidence>
<feature type="compositionally biased region" description="Low complexity" evidence="2">
    <location>
        <begin position="558"/>
        <end position="574"/>
    </location>
</feature>
<gene>
    <name evidence="4" type="primary">FHDC1</name>
</gene>
<dbReference type="PANTHER" id="PTHR46345:SF11">
    <property type="entry name" value="FORMIN-J-LIKE"/>
    <property type="match status" value="1"/>
</dbReference>
<dbReference type="Proteomes" id="UP000008912">
    <property type="component" value="Unassembled WGS sequence"/>
</dbReference>
<dbReference type="GO" id="GO:0005794">
    <property type="term" value="C:Golgi apparatus"/>
    <property type="evidence" value="ECO:0007669"/>
    <property type="project" value="Ensembl"/>
</dbReference>
<dbReference type="Pfam" id="PF02181">
    <property type="entry name" value="FH2"/>
    <property type="match status" value="1"/>
</dbReference>
<protein>
    <submittedName>
        <fullName evidence="4">FH2 domain containing 1</fullName>
    </submittedName>
</protein>
<feature type="domain" description="FH2" evidence="3">
    <location>
        <begin position="74"/>
        <end position="470"/>
    </location>
</feature>
<evidence type="ECO:0000313" key="4">
    <source>
        <dbReference type="Ensembl" id="ENSAMEP00000036800.1"/>
    </source>
</evidence>
<dbReference type="GeneTree" id="ENSGT00940000155128"/>
<evidence type="ECO:0000259" key="3">
    <source>
        <dbReference type="PROSITE" id="PS51444"/>
    </source>
</evidence>
<sequence length="1141" mass="123453">MHVRNCVSLFSDKEKTAPPPPPPPPLPSSPPQQCPYSGEGFPLSPPPPPPPPLPGGPPLPPPPPGLPPESHLNGYSHLGNKKRVRSFFWKTIPEEQVRGKTNIWTLAARQQHQYQIDAKTIEELFGQQEDTTTKSSLSRRGGTLNSSFRDAGEEITVLDAKRSMNIGIFLRQFKKSPQSVVEDILQGKSEHYGSETLREFLKLLPESEEVKKLKTYGGDVSKLSLADSFLHCLIQVPNYSLRIEAMVLKKEFLPSCSSLYTDITILRTATKELMLCEELHSILHLVLQAGNIMNAGGYAGNAVGFKLSSLLKLADTKANKPGMNLLHFVAQEAQKKDAILLNFSGKLHHVQEAARLSLDNTEKELRSLVTRTRSLRENIQRDGELGRQMENFLQFAVEKLTELEHWKQELQDEAHTLIDFFCEDKETMKLDECLQIFRDFCVKFNKAVQDNHDREVQELRRMQRLKELEQKRRSWAAGELGGFCRSSSENDVEQLTKKGTEDLLTFLQARPMSPSYRPPNTRRSRLSLGAFAEQELLTFLEESSTDGPKEPSKFNSLPRSSPRQARPSPRQARPTLAWMEPGDPKAQDPSGAHRPQASEGQEGAPEPPSSWPSQQSPAPRPEDAAPPLLRVRRSGVGVLQKRKSEPLGLGPAQSPPLSPLALGIKEHELATGLSQLDLQGSKDPEEVPRLTLNDLSPVEPVSVEDGNVQSLGTSCGALMPVGTDAPDGPSPAWEGDGADPEKPSGKALVSVGSSDPESKDPGPLLYVSDATDCSLTLDCSEPGEEGGGDGSLSSGAGETGSQVSSHPTSSPLGEASAPVSGKSQPSCKDSFPRDRPAKGKDVTAPKRSSLKEASQGASKPASVRRSQGAQGAQGTAPKPVRTLTASENESMRKVLPISKSSRGLGGWKRPPRETPIGTDAPWSHRSSVRGTSDVLPRRSSTGAGAGATVADEQRLARASVGSSSAKSGKEPPLQQRGSLKKPSAKPLRNVPRQKPDENKICHSNSQGPESPEEEPKSPPPPSVPRVPPPVPSFARNTVASSSRSMRTDSSLVAKAPSITRTLSQRQLRLKSGPEDAAPKDGSTLRRASSVRTPKRCPEAAGAPSANPEAAVKGRGAGERASLRLKNSDRSTLGKILGPLRK</sequence>
<feature type="compositionally biased region" description="Pro residues" evidence="2">
    <location>
        <begin position="1017"/>
        <end position="1031"/>
    </location>
</feature>
<dbReference type="PROSITE" id="PS51444">
    <property type="entry name" value="FH2"/>
    <property type="match status" value="1"/>
</dbReference>
<dbReference type="RefSeq" id="XP_019664527.2">
    <property type="nucleotide sequence ID" value="XM_019808968.2"/>
</dbReference>
<keyword evidence="1" id="KW-0175">Coiled coil</keyword>